<protein>
    <submittedName>
        <fullName evidence="1">Uncharacterized protein</fullName>
    </submittedName>
</protein>
<proteinExistence type="predicted"/>
<sequence>MFYRTLDGKLVEITRSMFTNDSAYYKKILHTTANITKVTNIKTRIVNIIN</sequence>
<evidence type="ECO:0000313" key="1">
    <source>
        <dbReference type="EMBL" id="QHS96968.1"/>
    </source>
</evidence>
<organism evidence="1">
    <name type="scientific">viral metagenome</name>
    <dbReference type="NCBI Taxonomy" id="1070528"/>
    <lineage>
        <taxon>unclassified sequences</taxon>
        <taxon>metagenomes</taxon>
        <taxon>organismal metagenomes</taxon>
    </lineage>
</organism>
<dbReference type="AlphaFoldDB" id="A0A6C0C024"/>
<name>A0A6C0C024_9ZZZZ</name>
<dbReference type="EMBL" id="MN739282">
    <property type="protein sequence ID" value="QHS96968.1"/>
    <property type="molecule type" value="Genomic_DNA"/>
</dbReference>
<accession>A0A6C0C024</accession>
<reference evidence="1" key="1">
    <citation type="journal article" date="2020" name="Nature">
        <title>Giant virus diversity and host interactions through global metagenomics.</title>
        <authorList>
            <person name="Schulz F."/>
            <person name="Roux S."/>
            <person name="Paez-Espino D."/>
            <person name="Jungbluth S."/>
            <person name="Walsh D.A."/>
            <person name="Denef V.J."/>
            <person name="McMahon K.D."/>
            <person name="Konstantinidis K.T."/>
            <person name="Eloe-Fadrosh E.A."/>
            <person name="Kyrpides N.C."/>
            <person name="Woyke T."/>
        </authorList>
    </citation>
    <scope>NUCLEOTIDE SEQUENCE</scope>
    <source>
        <strain evidence="1">GVMAG-M-3300020166-5</strain>
    </source>
</reference>